<evidence type="ECO:0000256" key="8">
    <source>
        <dbReference type="ARBA" id="ARBA00049244"/>
    </source>
</evidence>
<sequence length="1018" mass="116942">MEKFIVVKDIVKNVKRFNLTGRTLDFKIKPIPISEEPTGWVRSAVNQIIEKATEGVQAGDLVGFTFCSKDFKRGEGWIRFRPAEEITYDSVWGMIKMCGMRRGIIKINNKDDMCLPRALVVAVAHADKDPVWNKVRRDIGKLQTQRAIDLLNNAEIVIPEGGCAFCAQYYCEECHIPYDHKTSHRCGGTCPCCQQSPGCPLVMNVKCQECKRSFRGQNCYANHKMVGSLGKNTVCDQITLCEICLKTVRTDRKHICGEIFCKICNTHVSQDHLCHVQPDNGTPKTTDTLFIFYDFEARQEKILEDGSRLHEANLCVYSQCCDECIEKDIEFCEKCGLRRQALKITPVEVFMQCVLDLRKLFKQVVCLAHNFQSYDGQLLLNYLLTRTDHLNPELIVREANKNYVGPLPPVAYYDPDNMKEVAREKFLQWYEEHKSSEFNMQKDIVEYCISDVEILKMACLKFRRHMLETSNVCPFTEACTIASACNKVFRRNFLEPNTIGIIPKNGYRWRENQSKIAIQWLVWEEKKRNINIIHAAKQKEIVVQGVKVDGFCSETKLVFEFHGCYYHGCSYCFKFNRNEPTHENGTETMNSRLESTVAKMERLVELGYNIVEIWECQFRKLLKENEEMRGYTEGHPLVAFAPLNPREAFYGGRTGNTFEHYKCKPGEKIKYIDVCSLYPYVCKYGKFPIGHPKVYIGEECSQLSLERTDGSIKCKVLPPRALYHPVLPSKMNDKLMFVLCRTCGENMTQEECTHNDEERALTGTWIIAEVLKAVEKGYKILDIYEIWKYDIKEYDKAANISGVFTGMMNKFIKIKQEASGWPSTCVSQEQKDHYIADFLSREDVTLEFTEVVNNPGLRSLAKLMLNSFWGKFAQRENLPQTKIVRSPGELFGLFADPGIYVNALIPIGEETVVVNYEHREEAYQSLPTVNVMIAAYVTAQARLKLYSYLEKLGERVLYYDTDSVIYVSRNNEFDIPTGEFIGDMTDELQSYGVVFSTEDKEDKVVCKVKGIGLNYSAS</sequence>
<evidence type="ECO:0000313" key="11">
    <source>
        <dbReference type="Proteomes" id="UP001162164"/>
    </source>
</evidence>
<dbReference type="InterPro" id="IPR011335">
    <property type="entry name" value="Restrct_endonuc-II-like"/>
</dbReference>
<comment type="caution">
    <text evidence="10">The sequence shown here is derived from an EMBL/GenBank/DDBJ whole genome shotgun (WGS) entry which is preliminary data.</text>
</comment>
<keyword evidence="4" id="KW-0548">Nucleotidyltransferase</keyword>
<evidence type="ECO:0000259" key="9">
    <source>
        <dbReference type="Pfam" id="PF03175"/>
    </source>
</evidence>
<evidence type="ECO:0000256" key="7">
    <source>
        <dbReference type="ARBA" id="ARBA00023125"/>
    </source>
</evidence>
<comment type="similarity">
    <text evidence="1">Belongs to the DNA polymerase type-B family.</text>
</comment>
<dbReference type="Gene3D" id="1.10.287.690">
    <property type="entry name" value="Helix hairpin bin"/>
    <property type="match status" value="1"/>
</dbReference>
<keyword evidence="3" id="KW-0808">Transferase</keyword>
<dbReference type="InterPro" id="IPR012337">
    <property type="entry name" value="RNaseH-like_sf"/>
</dbReference>
<feature type="domain" description="DNA-directed DNA polymerase family B mitochondria/virus" evidence="9">
    <location>
        <begin position="646"/>
        <end position="818"/>
    </location>
</feature>
<gene>
    <name evidence="10" type="ORF">NQ317_000051</name>
</gene>
<dbReference type="InterPro" id="IPR043502">
    <property type="entry name" value="DNA/RNA_pol_sf"/>
</dbReference>
<dbReference type="PANTHER" id="PTHR33568">
    <property type="entry name" value="DNA POLYMERASE"/>
    <property type="match status" value="1"/>
</dbReference>
<evidence type="ECO:0000256" key="5">
    <source>
        <dbReference type="ARBA" id="ARBA00022705"/>
    </source>
</evidence>
<feature type="non-terminal residue" evidence="10">
    <location>
        <position position="1018"/>
    </location>
</feature>
<dbReference type="EC" id="2.7.7.7" evidence="2"/>
<keyword evidence="5" id="KW-0235">DNA replication</keyword>
<dbReference type="PANTHER" id="PTHR33568:SF3">
    <property type="entry name" value="DNA-DIRECTED DNA POLYMERASE"/>
    <property type="match status" value="1"/>
</dbReference>
<evidence type="ECO:0000313" key="10">
    <source>
        <dbReference type="EMBL" id="KAJ8953533.1"/>
    </source>
</evidence>
<evidence type="ECO:0000256" key="3">
    <source>
        <dbReference type="ARBA" id="ARBA00022679"/>
    </source>
</evidence>
<dbReference type="InterPro" id="IPR023211">
    <property type="entry name" value="DNA_pol_palm_dom_sf"/>
</dbReference>
<organism evidence="10 11">
    <name type="scientific">Molorchus minor</name>
    <dbReference type="NCBI Taxonomy" id="1323400"/>
    <lineage>
        <taxon>Eukaryota</taxon>
        <taxon>Metazoa</taxon>
        <taxon>Ecdysozoa</taxon>
        <taxon>Arthropoda</taxon>
        <taxon>Hexapoda</taxon>
        <taxon>Insecta</taxon>
        <taxon>Pterygota</taxon>
        <taxon>Neoptera</taxon>
        <taxon>Endopterygota</taxon>
        <taxon>Coleoptera</taxon>
        <taxon>Polyphaga</taxon>
        <taxon>Cucujiformia</taxon>
        <taxon>Chrysomeloidea</taxon>
        <taxon>Cerambycidae</taxon>
        <taxon>Lamiinae</taxon>
        <taxon>Monochamini</taxon>
        <taxon>Molorchus</taxon>
    </lineage>
</organism>
<dbReference type="Pfam" id="PF03175">
    <property type="entry name" value="DNA_pol_B_2"/>
    <property type="match status" value="1"/>
</dbReference>
<reference evidence="10" key="1">
    <citation type="journal article" date="2023" name="Insect Mol. Biol.">
        <title>Genome sequencing provides insights into the evolution of gene families encoding plant cell wall-degrading enzymes in longhorned beetles.</title>
        <authorList>
            <person name="Shin N.R."/>
            <person name="Okamura Y."/>
            <person name="Kirsch R."/>
            <person name="Pauchet Y."/>
        </authorList>
    </citation>
    <scope>NUCLEOTIDE SEQUENCE</scope>
    <source>
        <strain evidence="10">MMC_N1</strain>
    </source>
</reference>
<dbReference type="SUPFAM" id="SSF56672">
    <property type="entry name" value="DNA/RNA polymerases"/>
    <property type="match status" value="1"/>
</dbReference>
<dbReference type="Gene3D" id="3.90.1600.10">
    <property type="entry name" value="Palm domain of DNA polymerase"/>
    <property type="match status" value="1"/>
</dbReference>
<name>A0ABQ9IQN0_9CUCU</name>
<evidence type="ECO:0000256" key="6">
    <source>
        <dbReference type="ARBA" id="ARBA00022932"/>
    </source>
</evidence>
<keyword evidence="6" id="KW-0239">DNA-directed DNA polymerase</keyword>
<dbReference type="SUPFAM" id="SSF53098">
    <property type="entry name" value="Ribonuclease H-like"/>
    <property type="match status" value="1"/>
</dbReference>
<comment type="catalytic activity">
    <reaction evidence="8">
        <text>DNA(n) + a 2'-deoxyribonucleoside 5'-triphosphate = DNA(n+1) + diphosphate</text>
        <dbReference type="Rhea" id="RHEA:22508"/>
        <dbReference type="Rhea" id="RHEA-COMP:17339"/>
        <dbReference type="Rhea" id="RHEA-COMP:17340"/>
        <dbReference type="ChEBI" id="CHEBI:33019"/>
        <dbReference type="ChEBI" id="CHEBI:61560"/>
        <dbReference type="ChEBI" id="CHEBI:173112"/>
        <dbReference type="EC" id="2.7.7.7"/>
    </reaction>
</comment>
<dbReference type="Gene3D" id="3.40.960.10">
    <property type="entry name" value="VSR Endonuclease"/>
    <property type="match status" value="1"/>
</dbReference>
<dbReference type="SUPFAM" id="SSF52980">
    <property type="entry name" value="Restriction endonuclease-like"/>
    <property type="match status" value="1"/>
</dbReference>
<evidence type="ECO:0000256" key="2">
    <source>
        <dbReference type="ARBA" id="ARBA00012417"/>
    </source>
</evidence>
<evidence type="ECO:0000256" key="4">
    <source>
        <dbReference type="ARBA" id="ARBA00022695"/>
    </source>
</evidence>
<keyword evidence="11" id="KW-1185">Reference proteome</keyword>
<keyword evidence="7" id="KW-0238">DNA-binding</keyword>
<dbReference type="EMBL" id="JAPWTJ010003656">
    <property type="protein sequence ID" value="KAJ8953533.1"/>
    <property type="molecule type" value="Genomic_DNA"/>
</dbReference>
<dbReference type="InterPro" id="IPR004868">
    <property type="entry name" value="DNA-dir_DNA_pol_B_mt/vir"/>
</dbReference>
<evidence type="ECO:0000256" key="1">
    <source>
        <dbReference type="ARBA" id="ARBA00005755"/>
    </source>
</evidence>
<proteinExistence type="inferred from homology"/>
<protein>
    <recommendedName>
        <fullName evidence="2">DNA-directed DNA polymerase</fullName>
        <ecNumber evidence="2">2.7.7.7</ecNumber>
    </recommendedName>
</protein>
<dbReference type="Proteomes" id="UP001162164">
    <property type="component" value="Unassembled WGS sequence"/>
</dbReference>
<accession>A0ABQ9IQN0</accession>